<accession>A0A937J7Y8</accession>
<dbReference type="GO" id="GO:0003941">
    <property type="term" value="F:L-serine ammonia-lyase activity"/>
    <property type="evidence" value="ECO:0007669"/>
    <property type="project" value="TreeGrafter"/>
</dbReference>
<organism evidence="10 11">
    <name type="scientific">SAR86 cluster bacterium</name>
    <dbReference type="NCBI Taxonomy" id="2030880"/>
    <lineage>
        <taxon>Bacteria</taxon>
        <taxon>Pseudomonadati</taxon>
        <taxon>Pseudomonadota</taxon>
        <taxon>Gammaproteobacteria</taxon>
        <taxon>SAR86 cluster</taxon>
    </lineage>
</organism>
<comment type="cofactor">
    <cofactor evidence="3">
        <name>Mn(2+)</name>
        <dbReference type="ChEBI" id="CHEBI:29035"/>
    </cofactor>
</comment>
<comment type="cofactor">
    <cofactor evidence="1">
        <name>Ca(2+)</name>
        <dbReference type="ChEBI" id="CHEBI:29108"/>
    </cofactor>
</comment>
<evidence type="ECO:0000259" key="9">
    <source>
        <dbReference type="Pfam" id="PF00291"/>
    </source>
</evidence>
<dbReference type="GO" id="GO:0030378">
    <property type="term" value="F:serine racemase activity"/>
    <property type="evidence" value="ECO:0007669"/>
    <property type="project" value="TreeGrafter"/>
</dbReference>
<comment type="similarity">
    <text evidence="5">Belongs to the serine/threonine dehydratase family.</text>
</comment>
<evidence type="ECO:0000256" key="4">
    <source>
        <dbReference type="ARBA" id="ARBA00001946"/>
    </source>
</evidence>
<evidence type="ECO:0000256" key="7">
    <source>
        <dbReference type="ARBA" id="ARBA00022898"/>
    </source>
</evidence>
<keyword evidence="7" id="KW-0663">Pyridoxal phosphate</keyword>
<dbReference type="EMBL" id="JADHSG010000004">
    <property type="protein sequence ID" value="MBL6903365.1"/>
    <property type="molecule type" value="Genomic_DNA"/>
</dbReference>
<comment type="caution">
    <text evidence="10">The sequence shown here is derived from an EMBL/GenBank/DDBJ whole genome shotgun (WGS) entry which is preliminary data.</text>
</comment>
<dbReference type="InterPro" id="IPR000634">
    <property type="entry name" value="Ser/Thr_deHydtase_PyrdxlP-BS"/>
</dbReference>
<dbReference type="PANTHER" id="PTHR43050:SF1">
    <property type="entry name" value="SERINE RACEMASE"/>
    <property type="match status" value="1"/>
</dbReference>
<protein>
    <submittedName>
        <fullName evidence="10">Threonine/serine dehydratase</fullName>
    </submittedName>
</protein>
<dbReference type="CDD" id="cd01562">
    <property type="entry name" value="Thr-dehyd"/>
    <property type="match status" value="1"/>
</dbReference>
<dbReference type="FunFam" id="3.40.50.1100:FF:000005">
    <property type="entry name" value="Threonine dehydratase catabolic"/>
    <property type="match status" value="1"/>
</dbReference>
<dbReference type="Pfam" id="PF00291">
    <property type="entry name" value="PALP"/>
    <property type="match status" value="1"/>
</dbReference>
<dbReference type="GO" id="GO:0018114">
    <property type="term" value="F:threonine racemase activity"/>
    <property type="evidence" value="ECO:0007669"/>
    <property type="project" value="TreeGrafter"/>
</dbReference>
<evidence type="ECO:0000256" key="1">
    <source>
        <dbReference type="ARBA" id="ARBA00001913"/>
    </source>
</evidence>
<keyword evidence="6" id="KW-0460">Magnesium</keyword>
<dbReference type="SUPFAM" id="SSF53686">
    <property type="entry name" value="Tryptophan synthase beta subunit-like PLP-dependent enzymes"/>
    <property type="match status" value="1"/>
</dbReference>
<dbReference type="PROSITE" id="PS00165">
    <property type="entry name" value="DEHYDRATASE_SER_THR"/>
    <property type="match status" value="1"/>
</dbReference>
<dbReference type="GO" id="GO:0030170">
    <property type="term" value="F:pyridoxal phosphate binding"/>
    <property type="evidence" value="ECO:0007669"/>
    <property type="project" value="InterPro"/>
</dbReference>
<evidence type="ECO:0000313" key="11">
    <source>
        <dbReference type="Proteomes" id="UP000705230"/>
    </source>
</evidence>
<feature type="domain" description="Tryptophan synthase beta chain-like PALP" evidence="9">
    <location>
        <begin position="18"/>
        <end position="310"/>
    </location>
</feature>
<dbReference type="GO" id="GO:0070179">
    <property type="term" value="P:D-serine biosynthetic process"/>
    <property type="evidence" value="ECO:0007669"/>
    <property type="project" value="TreeGrafter"/>
</dbReference>
<dbReference type="PANTHER" id="PTHR43050">
    <property type="entry name" value="SERINE / THREONINE RACEMASE FAMILY MEMBER"/>
    <property type="match status" value="1"/>
</dbReference>
<reference evidence="10" key="1">
    <citation type="submission" date="2020-10" db="EMBL/GenBank/DDBJ databases">
        <title>Microbiome of the Black Sea water column analyzed by genome centric metagenomics.</title>
        <authorList>
            <person name="Cabello-Yeves P.J."/>
            <person name="Callieri C."/>
            <person name="Picazo A."/>
            <person name="Mehrshad M."/>
            <person name="Haro-Moreno J.M."/>
            <person name="Roda-Garcia J."/>
            <person name="Dzembekova N."/>
            <person name="Slabakova V."/>
            <person name="Slabakova N."/>
            <person name="Moncheva S."/>
            <person name="Rodriguez-Valera F."/>
        </authorList>
    </citation>
    <scope>NUCLEOTIDE SEQUENCE</scope>
    <source>
        <strain evidence="10">BS30m-G43</strain>
    </source>
</reference>
<evidence type="ECO:0000313" key="10">
    <source>
        <dbReference type="EMBL" id="MBL6903365.1"/>
    </source>
</evidence>
<keyword evidence="8" id="KW-0456">Lyase</keyword>
<name>A0A937J7Y8_9GAMM</name>
<comment type="cofactor">
    <cofactor evidence="2">
        <name>pyridoxal 5'-phosphate</name>
        <dbReference type="ChEBI" id="CHEBI:597326"/>
    </cofactor>
</comment>
<dbReference type="InterPro" id="IPR036052">
    <property type="entry name" value="TrpB-like_PALP_sf"/>
</dbReference>
<proteinExistence type="inferred from homology"/>
<evidence type="ECO:0000256" key="8">
    <source>
        <dbReference type="ARBA" id="ARBA00023239"/>
    </source>
</evidence>
<sequence length="324" mass="35398">MSQVNLDDIEQAYLRIKSYLGDTNIVSSHTLDTALNAEIYLKPEQLQRTGSFKFRGAMAAMTLLTKEQLKNGVIAFSSGNHAQGVACAAKILKTSSVIVMPSDAPEIKIKNTKSFGAKVVFYDRQKDDRELIGENIATKENRTLIKPFDSLEVIAGQGTSALEAIRSIEFQDKSFDAAIICASGGGLTAGSSIVLKKHNPYCKIYTAEPSQWNDHELSFKANKRIAITNTPHGICDALESSSPGEITFEINNKNNVKGLSVDDEAIFHAMKFAYQEFNFILEPSGAIALACLMSSRSVFEGKKVLVLLSGGNISTKEFHNYISI</sequence>
<dbReference type="GO" id="GO:0005524">
    <property type="term" value="F:ATP binding"/>
    <property type="evidence" value="ECO:0007669"/>
    <property type="project" value="TreeGrafter"/>
</dbReference>
<evidence type="ECO:0000256" key="6">
    <source>
        <dbReference type="ARBA" id="ARBA00022842"/>
    </source>
</evidence>
<gene>
    <name evidence="10" type="ORF">ISR29_04105</name>
</gene>
<dbReference type="GO" id="GO:0000287">
    <property type="term" value="F:magnesium ion binding"/>
    <property type="evidence" value="ECO:0007669"/>
    <property type="project" value="TreeGrafter"/>
</dbReference>
<dbReference type="InterPro" id="IPR001926">
    <property type="entry name" value="TrpB-like_PALP"/>
</dbReference>
<evidence type="ECO:0000256" key="5">
    <source>
        <dbReference type="ARBA" id="ARBA00010869"/>
    </source>
</evidence>
<comment type="cofactor">
    <cofactor evidence="4">
        <name>Mg(2+)</name>
        <dbReference type="ChEBI" id="CHEBI:18420"/>
    </cofactor>
</comment>
<dbReference type="Proteomes" id="UP000705230">
    <property type="component" value="Unassembled WGS sequence"/>
</dbReference>
<dbReference type="AlphaFoldDB" id="A0A937J7Y8"/>
<evidence type="ECO:0000256" key="3">
    <source>
        <dbReference type="ARBA" id="ARBA00001936"/>
    </source>
</evidence>
<evidence type="ECO:0000256" key="2">
    <source>
        <dbReference type="ARBA" id="ARBA00001933"/>
    </source>
</evidence>
<dbReference type="Gene3D" id="3.40.50.1100">
    <property type="match status" value="2"/>
</dbReference>